<sequence>MVVGVIVVVTAAMAVVVVCVVVLNIQAANTTTTTTIPQSQGHAPHPHSSRRRSASYARRSPRTRTARRIHTPTHALPTHTTLGRNTHTIRIPFSVIGWAGGRLTAAQGDREERQGGETTEKGRRGRAGGKLCGGRPRGQRARKGVTCLGLSFGVQGLEGSGVSPTRCSFGYTSHPLTVHGVLSPATQEPRVTARYLDNAASTHSVFVPSNSEVLRY</sequence>
<accession>A0A5B7J550</accession>
<gene>
    <name evidence="2" type="ORF">E2C01_084811</name>
</gene>
<comment type="caution">
    <text evidence="2">The sequence shown here is derived from an EMBL/GenBank/DDBJ whole genome shotgun (WGS) entry which is preliminary data.</text>
</comment>
<keyword evidence="3" id="KW-1185">Reference proteome</keyword>
<name>A0A5B7J550_PORTR</name>
<dbReference type="EMBL" id="VSRR010082378">
    <property type="protein sequence ID" value="MPC89849.1"/>
    <property type="molecule type" value="Genomic_DNA"/>
</dbReference>
<feature type="region of interest" description="Disordered" evidence="1">
    <location>
        <begin position="34"/>
        <end position="71"/>
    </location>
</feature>
<feature type="region of interest" description="Disordered" evidence="1">
    <location>
        <begin position="104"/>
        <end position="140"/>
    </location>
</feature>
<feature type="compositionally biased region" description="Basic residues" evidence="1">
    <location>
        <begin position="44"/>
        <end position="71"/>
    </location>
</feature>
<organism evidence="2 3">
    <name type="scientific">Portunus trituberculatus</name>
    <name type="common">Swimming crab</name>
    <name type="synonym">Neptunus trituberculatus</name>
    <dbReference type="NCBI Taxonomy" id="210409"/>
    <lineage>
        <taxon>Eukaryota</taxon>
        <taxon>Metazoa</taxon>
        <taxon>Ecdysozoa</taxon>
        <taxon>Arthropoda</taxon>
        <taxon>Crustacea</taxon>
        <taxon>Multicrustacea</taxon>
        <taxon>Malacostraca</taxon>
        <taxon>Eumalacostraca</taxon>
        <taxon>Eucarida</taxon>
        <taxon>Decapoda</taxon>
        <taxon>Pleocyemata</taxon>
        <taxon>Brachyura</taxon>
        <taxon>Eubrachyura</taxon>
        <taxon>Portunoidea</taxon>
        <taxon>Portunidae</taxon>
        <taxon>Portuninae</taxon>
        <taxon>Portunus</taxon>
    </lineage>
</organism>
<evidence type="ECO:0000313" key="3">
    <source>
        <dbReference type="Proteomes" id="UP000324222"/>
    </source>
</evidence>
<evidence type="ECO:0000256" key="1">
    <source>
        <dbReference type="SAM" id="MobiDB-lite"/>
    </source>
</evidence>
<dbReference type="AlphaFoldDB" id="A0A5B7J550"/>
<dbReference type="Proteomes" id="UP000324222">
    <property type="component" value="Unassembled WGS sequence"/>
</dbReference>
<proteinExistence type="predicted"/>
<evidence type="ECO:0000313" key="2">
    <source>
        <dbReference type="EMBL" id="MPC89849.1"/>
    </source>
</evidence>
<feature type="compositionally biased region" description="Basic and acidic residues" evidence="1">
    <location>
        <begin position="108"/>
        <end position="122"/>
    </location>
</feature>
<reference evidence="2 3" key="1">
    <citation type="submission" date="2019-05" db="EMBL/GenBank/DDBJ databases">
        <title>Another draft genome of Portunus trituberculatus and its Hox gene families provides insights of decapod evolution.</title>
        <authorList>
            <person name="Jeong J.-H."/>
            <person name="Song I."/>
            <person name="Kim S."/>
            <person name="Choi T."/>
            <person name="Kim D."/>
            <person name="Ryu S."/>
            <person name="Kim W."/>
        </authorList>
    </citation>
    <scope>NUCLEOTIDE SEQUENCE [LARGE SCALE GENOMIC DNA]</scope>
    <source>
        <tissue evidence="2">Muscle</tissue>
    </source>
</reference>
<protein>
    <submittedName>
        <fullName evidence="2">Uncharacterized protein</fullName>
    </submittedName>
</protein>